<reference evidence="3" key="1">
    <citation type="journal article" date="2019" name="Int. J. Syst. Evol. Microbiol.">
        <title>The Global Catalogue of Microorganisms (GCM) 10K type strain sequencing project: providing services to taxonomists for standard genome sequencing and annotation.</title>
        <authorList>
            <consortium name="The Broad Institute Genomics Platform"/>
            <consortium name="The Broad Institute Genome Sequencing Center for Infectious Disease"/>
            <person name="Wu L."/>
            <person name="Ma J."/>
        </authorList>
    </citation>
    <scope>NUCLEOTIDE SEQUENCE [LARGE SCALE GENOMIC DNA]</scope>
    <source>
        <strain evidence="3">CGMCC 1.10759</strain>
    </source>
</reference>
<feature type="domain" description="Pyridoxamine 5'-phosphate oxidase N-terminal" evidence="1">
    <location>
        <begin position="44"/>
        <end position="140"/>
    </location>
</feature>
<name>A0ABV8SXV9_9GAMM</name>
<proteinExistence type="predicted"/>
<keyword evidence="3" id="KW-1185">Reference proteome</keyword>
<evidence type="ECO:0000313" key="2">
    <source>
        <dbReference type="EMBL" id="MFC4311847.1"/>
    </source>
</evidence>
<evidence type="ECO:0000259" key="1">
    <source>
        <dbReference type="Pfam" id="PF01243"/>
    </source>
</evidence>
<dbReference type="PANTHER" id="PTHR42815:SF2">
    <property type="entry name" value="FAD-BINDING, PUTATIVE (AFU_ORTHOLOGUE AFUA_6G07600)-RELATED"/>
    <property type="match status" value="1"/>
</dbReference>
<gene>
    <name evidence="2" type="ORF">ACFPN2_22375</name>
</gene>
<dbReference type="InterPro" id="IPR011576">
    <property type="entry name" value="Pyridox_Oxase_N"/>
</dbReference>
<comment type="caution">
    <text evidence="2">The sequence shown here is derived from an EMBL/GenBank/DDBJ whole genome shotgun (WGS) entry which is preliminary data.</text>
</comment>
<dbReference type="Pfam" id="PF01243">
    <property type="entry name" value="PNPOx_N"/>
    <property type="match status" value="1"/>
</dbReference>
<dbReference type="Gene3D" id="2.30.110.10">
    <property type="entry name" value="Electron Transport, Fmn-binding Protein, Chain A"/>
    <property type="match status" value="1"/>
</dbReference>
<organism evidence="2 3">
    <name type="scientific">Steroidobacter flavus</name>
    <dbReference type="NCBI Taxonomy" id="1842136"/>
    <lineage>
        <taxon>Bacteria</taxon>
        <taxon>Pseudomonadati</taxon>
        <taxon>Pseudomonadota</taxon>
        <taxon>Gammaproteobacteria</taxon>
        <taxon>Steroidobacterales</taxon>
        <taxon>Steroidobacteraceae</taxon>
        <taxon>Steroidobacter</taxon>
    </lineage>
</organism>
<dbReference type="PANTHER" id="PTHR42815">
    <property type="entry name" value="FAD-BINDING, PUTATIVE (AFU_ORTHOLOGUE AFUA_6G07600)-RELATED"/>
    <property type="match status" value="1"/>
</dbReference>
<dbReference type="InterPro" id="IPR012349">
    <property type="entry name" value="Split_barrel_FMN-bd"/>
</dbReference>
<protein>
    <submittedName>
        <fullName evidence="2">Pyridoxamine 5'-phosphate oxidase family protein</fullName>
    </submittedName>
</protein>
<accession>A0ABV8SXV9</accession>
<dbReference type="RefSeq" id="WP_380600740.1">
    <property type="nucleotide sequence ID" value="NZ_JBHSDU010000010.1"/>
</dbReference>
<dbReference type="Proteomes" id="UP001595904">
    <property type="component" value="Unassembled WGS sequence"/>
</dbReference>
<dbReference type="SUPFAM" id="SSF50475">
    <property type="entry name" value="FMN-binding split barrel"/>
    <property type="match status" value="1"/>
</dbReference>
<sequence length="211" mass="24074">MSYGFLDVAITPSVRAAQVELGADRIWRNFKGHREFDRFTENEIAFIAERDSFYVASVSETGWPYVQHRGGPPGFLKVVDDKTLAFADYRGNRQFITIGNLAANDRACLFLMDYPERARLKIYAHVEKLALDADPALTELVTDVAYGAKLERILRVRLETFDWNCSQHITPRFSEQQVAEAVHPLHERLAQLESENAALRDQMSANRLAKK</sequence>
<dbReference type="EMBL" id="JBHSDU010000010">
    <property type="protein sequence ID" value="MFC4311847.1"/>
    <property type="molecule type" value="Genomic_DNA"/>
</dbReference>
<evidence type="ECO:0000313" key="3">
    <source>
        <dbReference type="Proteomes" id="UP001595904"/>
    </source>
</evidence>